<dbReference type="PROSITE" id="PS50294">
    <property type="entry name" value="WD_REPEATS_REGION"/>
    <property type="match status" value="4"/>
</dbReference>
<sequence length="896" mass="98889">MNTSRPPQSTAHSVIGLIAGATSVLKPRSSRHQADSKKGIQNPTPASEIKGKEICCPSNGKNICVSADGTLGEFGEKNSNVVELHSRIIKDEKQLTYYISGIGTYSESDIRRWWDSAVAASFQRNVLKAYEWLCNNYEPGDRIFLFGFSRGAYQVRVIAGMIERVGLLYKGNNSQLPSVLKLYMKAMEEPASQIKEDDLDQTSTEGLSEVEKQCRIFKNAFSQPGVKVHFVGAWDTVSSVGIRREPCLPETTNGMGHVCHFRHALALDERRVRFWPEHASSSAHASSGGDVKEVWFAGCHSDIGGWSTLNKELDSFGPALRWMTYEAMNNGLRMHQHTKGWAPLTPSVSLVGFWHIFEYLPLHRPSYKRGTSRRLHNGAPRRILDGQRIHKSVFEAMGIDTDELLSSSLEVTNSAGPSEETEAPTVPQAYKPLARFYDEESHTWDDIRRLVEERLEDDPFASADFAVRLLKGAADSDDTRFEAAIGVLKGHVLFSQSQAIGGPGSAFSERQGLKPLAEVSADVSDFLLLTLEKEVGRKQNRRAEVITVLLLALAIVPPNHKAQPNVSVFRNIAAALQDDGSWKSTYRQVVRHHVNKPLVKVAAGQQRSVEYVGFSSHNEDFVFTGSYGAIVIWDCKTQQRITTLRFSSTNCRDVRSVEISEDGLRCASGHADGSVRWWNIETGDSLLKLKPEGTIDRVRTVTLSSDGTKIASGSVGGIIRIWATETGKDLHGPMKGHGDWINEVVFSPDGSRLASGSDDHTIRLWETSNGKQLKVMEGHTHDVWSVAFSPSGDQIISGSYDKTIRIWETESGKMSKMLEGHTQWVYYAAFSPTQTFVASGSGDGTVRVWDQSTGETLAVYKAGNPVRSVAFSSDGKKIISGCDNGDVHIWDAGLLI</sequence>
<dbReference type="CDD" id="cd00200">
    <property type="entry name" value="WD40"/>
    <property type="match status" value="1"/>
</dbReference>
<dbReference type="InterPro" id="IPR018712">
    <property type="entry name" value="Tle1-like_cat"/>
</dbReference>
<dbReference type="VEuPathDB" id="FungiDB:PLEOSDRAFT_1108029"/>
<keyword evidence="2" id="KW-0677">Repeat</keyword>
<accession>A0A067NND3</accession>
<organism evidence="6 7">
    <name type="scientific">Pleurotus ostreatus (strain PC15)</name>
    <name type="common">Oyster mushroom</name>
    <dbReference type="NCBI Taxonomy" id="1137138"/>
    <lineage>
        <taxon>Eukaryota</taxon>
        <taxon>Fungi</taxon>
        <taxon>Dikarya</taxon>
        <taxon>Basidiomycota</taxon>
        <taxon>Agaricomycotina</taxon>
        <taxon>Agaricomycetes</taxon>
        <taxon>Agaricomycetidae</taxon>
        <taxon>Agaricales</taxon>
        <taxon>Pleurotineae</taxon>
        <taxon>Pleurotaceae</taxon>
        <taxon>Pleurotus</taxon>
    </lineage>
</organism>
<feature type="repeat" description="WD" evidence="3">
    <location>
        <begin position="859"/>
        <end position="891"/>
    </location>
</feature>
<evidence type="ECO:0000259" key="5">
    <source>
        <dbReference type="Pfam" id="PF09994"/>
    </source>
</evidence>
<dbReference type="InterPro" id="IPR029058">
    <property type="entry name" value="AB_hydrolase_fold"/>
</dbReference>
<dbReference type="SUPFAM" id="SSF50978">
    <property type="entry name" value="WD40 repeat-like"/>
    <property type="match status" value="1"/>
</dbReference>
<evidence type="ECO:0000313" key="6">
    <source>
        <dbReference type="EMBL" id="KDQ25126.1"/>
    </source>
</evidence>
<dbReference type="PRINTS" id="PR00320">
    <property type="entry name" value="GPROTEINBRPT"/>
</dbReference>
<dbReference type="InterPro" id="IPR036322">
    <property type="entry name" value="WD40_repeat_dom_sf"/>
</dbReference>
<feature type="repeat" description="WD" evidence="3">
    <location>
        <begin position="734"/>
        <end position="775"/>
    </location>
</feature>
<dbReference type="Pfam" id="PF09994">
    <property type="entry name" value="T6SS_Tle1-like_cat"/>
    <property type="match status" value="1"/>
</dbReference>
<evidence type="ECO:0000313" key="7">
    <source>
        <dbReference type="Proteomes" id="UP000027073"/>
    </source>
</evidence>
<dbReference type="InParanoid" id="A0A067NND3"/>
<dbReference type="STRING" id="1137138.A0A067NND3"/>
<gene>
    <name evidence="6" type="ORF">PLEOSDRAFT_1108029</name>
</gene>
<dbReference type="OrthoDB" id="538223at2759"/>
<proteinExistence type="predicted"/>
<dbReference type="Pfam" id="PF00400">
    <property type="entry name" value="WD40"/>
    <property type="match status" value="6"/>
</dbReference>
<dbReference type="SMART" id="SM00320">
    <property type="entry name" value="WD40"/>
    <property type="match status" value="7"/>
</dbReference>
<feature type="repeat" description="WD" evidence="3">
    <location>
        <begin position="691"/>
        <end position="732"/>
    </location>
</feature>
<dbReference type="HOGENOM" id="CLU_005049_4_3_1"/>
<evidence type="ECO:0000256" key="4">
    <source>
        <dbReference type="SAM" id="MobiDB-lite"/>
    </source>
</evidence>
<dbReference type="InterPro" id="IPR019775">
    <property type="entry name" value="WD40_repeat_CS"/>
</dbReference>
<evidence type="ECO:0000256" key="1">
    <source>
        <dbReference type="ARBA" id="ARBA00022574"/>
    </source>
</evidence>
<dbReference type="SUPFAM" id="SSF53474">
    <property type="entry name" value="alpha/beta-Hydrolases"/>
    <property type="match status" value="1"/>
</dbReference>
<dbReference type="InterPro" id="IPR001680">
    <property type="entry name" value="WD40_rpt"/>
</dbReference>
<dbReference type="InterPro" id="IPR015943">
    <property type="entry name" value="WD40/YVTN_repeat-like_dom_sf"/>
</dbReference>
<feature type="region of interest" description="Disordered" evidence="4">
    <location>
        <begin position="26"/>
        <end position="46"/>
    </location>
</feature>
<name>A0A067NND3_PLEO1</name>
<dbReference type="InterPro" id="IPR020472">
    <property type="entry name" value="WD40_PAC1"/>
</dbReference>
<reference evidence="7" key="1">
    <citation type="journal article" date="2014" name="Proc. Natl. Acad. Sci. U.S.A.">
        <title>Extensive sampling of basidiomycete genomes demonstrates inadequacy of the white-rot/brown-rot paradigm for wood decay fungi.</title>
        <authorList>
            <person name="Riley R."/>
            <person name="Salamov A.A."/>
            <person name="Brown D.W."/>
            <person name="Nagy L.G."/>
            <person name="Floudas D."/>
            <person name="Held B.W."/>
            <person name="Levasseur A."/>
            <person name="Lombard V."/>
            <person name="Morin E."/>
            <person name="Otillar R."/>
            <person name="Lindquist E.A."/>
            <person name="Sun H."/>
            <person name="LaButti K.M."/>
            <person name="Schmutz J."/>
            <person name="Jabbour D."/>
            <person name="Luo H."/>
            <person name="Baker S.E."/>
            <person name="Pisabarro A.G."/>
            <person name="Walton J.D."/>
            <person name="Blanchette R.A."/>
            <person name="Henrissat B."/>
            <person name="Martin F."/>
            <person name="Cullen D."/>
            <person name="Hibbett D.S."/>
            <person name="Grigoriev I.V."/>
        </authorList>
    </citation>
    <scope>NUCLEOTIDE SEQUENCE [LARGE SCALE GENOMIC DNA]</scope>
    <source>
        <strain evidence="7">PC15</strain>
    </source>
</reference>
<feature type="repeat" description="WD" evidence="3">
    <location>
        <begin position="776"/>
        <end position="817"/>
    </location>
</feature>
<protein>
    <recommendedName>
        <fullName evidence="5">T6SS Phospholipase effector Tle1-like catalytic domain-containing protein</fullName>
    </recommendedName>
</protein>
<dbReference type="EMBL" id="KL198011">
    <property type="protein sequence ID" value="KDQ25126.1"/>
    <property type="molecule type" value="Genomic_DNA"/>
</dbReference>
<dbReference type="PROSITE" id="PS00678">
    <property type="entry name" value="WD_REPEATS_1"/>
    <property type="match status" value="3"/>
</dbReference>
<dbReference type="Gene3D" id="2.130.10.10">
    <property type="entry name" value="YVTN repeat-like/Quinoprotein amine dehydrogenase"/>
    <property type="match status" value="2"/>
</dbReference>
<dbReference type="Proteomes" id="UP000027073">
    <property type="component" value="Unassembled WGS sequence"/>
</dbReference>
<evidence type="ECO:0000256" key="2">
    <source>
        <dbReference type="ARBA" id="ARBA00022737"/>
    </source>
</evidence>
<feature type="repeat" description="WD" evidence="3">
    <location>
        <begin position="818"/>
        <end position="859"/>
    </location>
</feature>
<dbReference type="PANTHER" id="PTHR19848">
    <property type="entry name" value="WD40 REPEAT PROTEIN"/>
    <property type="match status" value="1"/>
</dbReference>
<feature type="domain" description="T6SS Phospholipase effector Tle1-like catalytic" evidence="5">
    <location>
        <begin position="61"/>
        <end position="324"/>
    </location>
</feature>
<keyword evidence="1 3" id="KW-0853">WD repeat</keyword>
<dbReference type="PANTHER" id="PTHR19848:SF8">
    <property type="entry name" value="F-BOX AND WD REPEAT DOMAIN CONTAINING 7"/>
    <property type="match status" value="1"/>
</dbReference>
<feature type="repeat" description="WD" evidence="3">
    <location>
        <begin position="647"/>
        <end position="688"/>
    </location>
</feature>
<dbReference type="AlphaFoldDB" id="A0A067NND3"/>
<evidence type="ECO:0000256" key="3">
    <source>
        <dbReference type="PROSITE-ProRule" id="PRU00221"/>
    </source>
</evidence>
<dbReference type="PROSITE" id="PS50082">
    <property type="entry name" value="WD_REPEATS_2"/>
    <property type="match status" value="6"/>
</dbReference>